<keyword evidence="3" id="KW-1185">Reference proteome</keyword>
<feature type="compositionally biased region" description="Polar residues" evidence="1">
    <location>
        <begin position="119"/>
        <end position="134"/>
    </location>
</feature>
<proteinExistence type="predicted"/>
<gene>
    <name evidence="2" type="ORF">IWQ62_004934</name>
</gene>
<feature type="region of interest" description="Disordered" evidence="1">
    <location>
        <begin position="565"/>
        <end position="590"/>
    </location>
</feature>
<dbReference type="AlphaFoldDB" id="A0A9W8E5P8"/>
<feature type="compositionally biased region" description="Low complexity" evidence="1">
    <location>
        <begin position="392"/>
        <end position="405"/>
    </location>
</feature>
<feature type="region of interest" description="Disordered" evidence="1">
    <location>
        <begin position="300"/>
        <end position="335"/>
    </location>
</feature>
<reference evidence="2" key="1">
    <citation type="submission" date="2022-07" db="EMBL/GenBank/DDBJ databases">
        <title>Phylogenomic reconstructions and comparative analyses of Kickxellomycotina fungi.</title>
        <authorList>
            <person name="Reynolds N.K."/>
            <person name="Stajich J.E."/>
            <person name="Barry K."/>
            <person name="Grigoriev I.V."/>
            <person name="Crous P."/>
            <person name="Smith M.E."/>
        </authorList>
    </citation>
    <scope>NUCLEOTIDE SEQUENCE</scope>
    <source>
        <strain evidence="2">RSA 1196</strain>
    </source>
</reference>
<dbReference type="Proteomes" id="UP001150925">
    <property type="component" value="Unassembled WGS sequence"/>
</dbReference>
<sequence>MLAEPWSPILSIPRRKHGSSVRPNSPPPKLAWSPPAKDTPLLSSWITPTSSQRSRTPSQCTRCSTLDSDTDTHSSGGLTAVGTPHLSPALDQTTQSAAHKRPRNTLRRLFRTKRGNLPDATTSSGVSGLAQSEVPSPRVDEPPMLPPLPLGSNDGLDLTSLDYLPSPVTPSVSPVLATEEIPPVPQGNISSPASYSFHSTSPCLSSPTFPDTPMSNSSRYISRPALDLPESVRSDLHVRPKGSLNRLWHPKFYTSPRQKTTERCDATPLSPPESISHRNPWQHWGFGKRRPLAPVFAPSPSLSPHRCDYSNPESGLDQRLNSPCEPAHSNPGCHQGTLPTPEWKLPISSPHRVVSWESPPAKQASKRRSSIARQRSLPTTHTVRGHTDVELTSPPSTTGQSTTGPLATAKPLKRLLHKMNSFRHAKPTRNHSPISSEETCSSWYIVTKEELEPILTSESVPSPENTGQFSSPKGTKQQSKAPDYGIPDDEFPEDDPLELFREALPEDTLAVEWQSPSSALAGPSRVLPTPLDGGYALPNIPIPPRNSSLPAFKLQPHWLTQSYSMGEGQDSPTPAAVGTRSTTSTTDSSTSRVVNWLESHQNHSVVFDEGNDQMLGAKVTPCKRVSIAVREAPPCFVMNFSMKKDTLKSKKSTSEPTTLSPCLPKV</sequence>
<feature type="compositionally biased region" description="Polar residues" evidence="1">
    <location>
        <begin position="456"/>
        <end position="480"/>
    </location>
</feature>
<feature type="region of interest" description="Disordered" evidence="1">
    <location>
        <begin position="353"/>
        <end position="407"/>
    </location>
</feature>
<dbReference type="EMBL" id="JANBPY010001820">
    <property type="protein sequence ID" value="KAJ1958228.1"/>
    <property type="molecule type" value="Genomic_DNA"/>
</dbReference>
<evidence type="ECO:0000313" key="2">
    <source>
        <dbReference type="EMBL" id="KAJ1958228.1"/>
    </source>
</evidence>
<feature type="region of interest" description="Disordered" evidence="1">
    <location>
        <begin position="1"/>
        <end position="140"/>
    </location>
</feature>
<feature type="region of interest" description="Disordered" evidence="1">
    <location>
        <begin position="646"/>
        <end position="666"/>
    </location>
</feature>
<accession>A0A9W8E5P8</accession>
<feature type="compositionally biased region" description="Basic residues" evidence="1">
    <location>
        <begin position="98"/>
        <end position="114"/>
    </location>
</feature>
<protein>
    <submittedName>
        <fullName evidence="2">Uncharacterized protein</fullName>
    </submittedName>
</protein>
<feature type="compositionally biased region" description="Low complexity" evidence="1">
    <location>
        <begin position="47"/>
        <end position="78"/>
    </location>
</feature>
<evidence type="ECO:0000256" key="1">
    <source>
        <dbReference type="SAM" id="MobiDB-lite"/>
    </source>
</evidence>
<organism evidence="2 3">
    <name type="scientific">Dispira parvispora</name>
    <dbReference type="NCBI Taxonomy" id="1520584"/>
    <lineage>
        <taxon>Eukaryota</taxon>
        <taxon>Fungi</taxon>
        <taxon>Fungi incertae sedis</taxon>
        <taxon>Zoopagomycota</taxon>
        <taxon>Kickxellomycotina</taxon>
        <taxon>Dimargaritomycetes</taxon>
        <taxon>Dimargaritales</taxon>
        <taxon>Dimargaritaceae</taxon>
        <taxon>Dispira</taxon>
    </lineage>
</organism>
<feature type="compositionally biased region" description="Low complexity" evidence="1">
    <location>
        <begin position="579"/>
        <end position="590"/>
    </location>
</feature>
<feature type="non-terminal residue" evidence="2">
    <location>
        <position position="666"/>
    </location>
</feature>
<feature type="compositionally biased region" description="Polar residues" evidence="1">
    <location>
        <begin position="371"/>
        <end position="382"/>
    </location>
</feature>
<comment type="caution">
    <text evidence="2">The sequence shown here is derived from an EMBL/GenBank/DDBJ whole genome shotgun (WGS) entry which is preliminary data.</text>
</comment>
<feature type="region of interest" description="Disordered" evidence="1">
    <location>
        <begin position="456"/>
        <end position="494"/>
    </location>
</feature>
<evidence type="ECO:0000313" key="3">
    <source>
        <dbReference type="Proteomes" id="UP001150925"/>
    </source>
</evidence>
<name>A0A9W8E5P8_9FUNG</name>